<protein>
    <submittedName>
        <fullName evidence="1">Uncharacterized protein</fullName>
    </submittedName>
</protein>
<organism evidence="1">
    <name type="scientific">Dulem virus 40</name>
    <dbReference type="NCBI Taxonomy" id="3145758"/>
    <lineage>
        <taxon>Viruses</taxon>
        <taxon>Duplodnaviria</taxon>
        <taxon>Heunggongvirae</taxon>
        <taxon>Uroviricota</taxon>
        <taxon>Caudoviricetes</taxon>
    </lineage>
</organism>
<evidence type="ECO:0000313" key="1">
    <source>
        <dbReference type="EMBL" id="XCD03650.1"/>
    </source>
</evidence>
<proteinExistence type="predicted"/>
<sequence length="30" mass="3640">MPSKRQERTHRNALPRLLFCNTLKFKIRKG</sequence>
<accession>A0AAU8AWB8</accession>
<dbReference type="EMBL" id="PP511379">
    <property type="protein sequence ID" value="XCD03650.1"/>
    <property type="molecule type" value="Genomic_DNA"/>
</dbReference>
<reference evidence="1" key="1">
    <citation type="submission" date="2024-03" db="EMBL/GenBank/DDBJ databases">
        <title>Diverse circular DNA viruses in blood, oral, and fecal samples of captive lemurs.</title>
        <authorList>
            <person name="Paietta E.N."/>
            <person name="Kraberger S."/>
            <person name="Lund M.C."/>
            <person name="Custer J.M."/>
            <person name="Vargas K.M."/>
            <person name="Ehmke E.E."/>
            <person name="Yoder A.D."/>
            <person name="Varsani A."/>
        </authorList>
    </citation>
    <scope>NUCLEOTIDE SEQUENCE</scope>
    <source>
        <strain evidence="1">Duke_21_1</strain>
    </source>
</reference>
<name>A0AAU8AWB8_9CAUD</name>